<name>A0A6P8GAW3_CLUHA</name>
<keyword evidence="3" id="KW-1185">Reference proteome</keyword>
<dbReference type="Proteomes" id="UP000515152">
    <property type="component" value="Chromosome 12"/>
</dbReference>
<dbReference type="OrthoDB" id="25620at2759"/>
<organism evidence="3 4">
    <name type="scientific">Clupea harengus</name>
    <name type="common">Atlantic herring</name>
    <dbReference type="NCBI Taxonomy" id="7950"/>
    <lineage>
        <taxon>Eukaryota</taxon>
        <taxon>Metazoa</taxon>
        <taxon>Chordata</taxon>
        <taxon>Craniata</taxon>
        <taxon>Vertebrata</taxon>
        <taxon>Euteleostomi</taxon>
        <taxon>Actinopterygii</taxon>
        <taxon>Neopterygii</taxon>
        <taxon>Teleostei</taxon>
        <taxon>Clupei</taxon>
        <taxon>Clupeiformes</taxon>
        <taxon>Clupeoidei</taxon>
        <taxon>Clupeidae</taxon>
        <taxon>Clupea</taxon>
    </lineage>
</organism>
<gene>
    <name evidence="4" type="primary">LOC116222861</name>
</gene>
<dbReference type="InterPro" id="IPR013783">
    <property type="entry name" value="Ig-like_fold"/>
</dbReference>
<dbReference type="Gene3D" id="2.60.40.10">
    <property type="entry name" value="Immunoglobulins"/>
    <property type="match status" value="1"/>
</dbReference>
<dbReference type="PANTHER" id="PTHR14241:SF1">
    <property type="entry name" value="INTERFERON-INDUCED PROTEIN 44-RELATED"/>
    <property type="match status" value="1"/>
</dbReference>
<dbReference type="InterPro" id="IPR003599">
    <property type="entry name" value="Ig_sub"/>
</dbReference>
<dbReference type="KEGG" id="char:116222861"/>
<dbReference type="PANTHER" id="PTHR14241">
    <property type="entry name" value="INTERFERON-INDUCED PROTEIN 44"/>
    <property type="match status" value="1"/>
</dbReference>
<dbReference type="InterPro" id="IPR007110">
    <property type="entry name" value="Ig-like_dom"/>
</dbReference>
<keyword evidence="1" id="KW-0393">Immunoglobulin domain</keyword>
<dbReference type="FunFam" id="2.60.40.10:FF:000107">
    <property type="entry name" value="Myosin, light chain kinase a"/>
    <property type="match status" value="1"/>
</dbReference>
<dbReference type="GO" id="GO:0055013">
    <property type="term" value="P:cardiac muscle cell development"/>
    <property type="evidence" value="ECO:0007669"/>
    <property type="project" value="UniProtKB-ARBA"/>
</dbReference>
<proteinExistence type="predicted"/>
<dbReference type="InterPro" id="IPR036179">
    <property type="entry name" value="Ig-like_dom_sf"/>
</dbReference>
<dbReference type="GO" id="GO:0003007">
    <property type="term" value="P:heart morphogenesis"/>
    <property type="evidence" value="ECO:0007669"/>
    <property type="project" value="UniProtKB-ARBA"/>
</dbReference>
<evidence type="ECO:0000259" key="2">
    <source>
        <dbReference type="PROSITE" id="PS50835"/>
    </source>
</evidence>
<dbReference type="InterPro" id="IPR027417">
    <property type="entry name" value="P-loop_NTPase"/>
</dbReference>
<dbReference type="Gene3D" id="3.40.50.300">
    <property type="entry name" value="P-loop containing nucleotide triphosphate hydrolases"/>
    <property type="match status" value="1"/>
</dbReference>
<sequence length="396" mass="44753">MKVVDCRWERVSSRTKQEAIMGGANIKPEFTSQLQDKRVKRDEDIVFKCNANNLEDVNVVWEKDGQRLYDGDGISISQSRTELSLRISKAKEKDEGKYTIRLSKASESVSHTVKVTVLELDQDWRSIGWGLNVDIKHNLEDLKLKNPQVKHLNFLLHGPVGAGKSSIINSIQSIFMNRVEVGALVAATTGKSFTLTYNSYQIKNIENKALPYVFSDIMGLEIANKEGSHPDDIINILKGHIREGTMFNSSCPVPEKDRNYNRSPTPSDKIHCLISVLPADKISLMEKNNLFEKMGEIRKKASGMDIPQVVFMTHVDSACPVVKDNLTRIYSSKNIKKKMQECSNLTGIPMTCIFPVKNYHEENKLDGNMDSLILDALESVVNFAESYVDRLYKLEH</sequence>
<dbReference type="SUPFAM" id="SSF52540">
    <property type="entry name" value="P-loop containing nucleoside triphosphate hydrolases"/>
    <property type="match status" value="1"/>
</dbReference>
<dbReference type="InterPro" id="IPR013098">
    <property type="entry name" value="Ig_I-set"/>
</dbReference>
<dbReference type="GeneID" id="116222861"/>
<dbReference type="GO" id="GO:0006955">
    <property type="term" value="P:immune response"/>
    <property type="evidence" value="ECO:0007669"/>
    <property type="project" value="TreeGrafter"/>
</dbReference>
<evidence type="ECO:0000313" key="3">
    <source>
        <dbReference type="Proteomes" id="UP000515152"/>
    </source>
</evidence>
<evidence type="ECO:0000256" key="1">
    <source>
        <dbReference type="ARBA" id="ARBA00023319"/>
    </source>
</evidence>
<feature type="domain" description="Ig-like" evidence="2">
    <location>
        <begin position="28"/>
        <end position="116"/>
    </location>
</feature>
<dbReference type="SUPFAM" id="SSF48726">
    <property type="entry name" value="Immunoglobulin"/>
    <property type="match status" value="1"/>
</dbReference>
<accession>A0A6P8GAW3</accession>
<dbReference type="SMART" id="SM00409">
    <property type="entry name" value="IG"/>
    <property type="match status" value="1"/>
</dbReference>
<dbReference type="AlphaFoldDB" id="A0A6P8GAW3"/>
<dbReference type="Pfam" id="PF07679">
    <property type="entry name" value="I-set"/>
    <property type="match status" value="1"/>
</dbReference>
<evidence type="ECO:0000313" key="4">
    <source>
        <dbReference type="RefSeq" id="XP_031433756.1"/>
    </source>
</evidence>
<dbReference type="RefSeq" id="XP_031433756.1">
    <property type="nucleotide sequence ID" value="XM_031577896.2"/>
</dbReference>
<protein>
    <submittedName>
        <fullName evidence="4">Interferon-induced protein 44-like isoform X1</fullName>
    </submittedName>
</protein>
<dbReference type="PROSITE" id="PS50835">
    <property type="entry name" value="IG_LIKE"/>
    <property type="match status" value="1"/>
</dbReference>
<reference evidence="4" key="1">
    <citation type="submission" date="2025-08" db="UniProtKB">
        <authorList>
            <consortium name="RefSeq"/>
        </authorList>
    </citation>
    <scope>IDENTIFICATION</scope>
</reference>
<dbReference type="CDD" id="cd00096">
    <property type="entry name" value="Ig"/>
    <property type="match status" value="1"/>
</dbReference>